<evidence type="ECO:0008006" key="4">
    <source>
        <dbReference type="Google" id="ProtNLM"/>
    </source>
</evidence>
<dbReference type="AlphaFoldDB" id="A0A7K1LQD4"/>
<dbReference type="EMBL" id="VJVW01000004">
    <property type="protein sequence ID" value="MUP42996.1"/>
    <property type="molecule type" value="Genomic_DNA"/>
</dbReference>
<evidence type="ECO:0000313" key="2">
    <source>
        <dbReference type="EMBL" id="MUP42996.1"/>
    </source>
</evidence>
<keyword evidence="3" id="KW-1185">Reference proteome</keyword>
<keyword evidence="1" id="KW-0732">Signal</keyword>
<evidence type="ECO:0000256" key="1">
    <source>
        <dbReference type="SAM" id="SignalP"/>
    </source>
</evidence>
<reference evidence="2 3" key="1">
    <citation type="submission" date="2019-07" db="EMBL/GenBank/DDBJ databases">
        <title>Gramella aestuarii sp. nov., isolated from a tidal flat, and emended description of Gramella echinicola.</title>
        <authorList>
            <person name="Liu L."/>
        </authorList>
    </citation>
    <scope>NUCLEOTIDE SEQUENCE [LARGE SCALE GENOMIC DNA]</scope>
    <source>
        <strain evidence="2 3">BS12</strain>
    </source>
</reference>
<sequence>MRYISLLLIALCLSSMAIAQEKEKMNKSHQHDMMEQQIDHEARAMVYADKMSTRLGLNIEQKEKVQQAEMKRLEDEQDLMAEMMHETGSKMKEQHKKVEQNFREDMKEILTDAQYAKWKPMYEREMKMHNRTAYKKGSKK</sequence>
<dbReference type="Proteomes" id="UP000460416">
    <property type="component" value="Unassembled WGS sequence"/>
</dbReference>
<dbReference type="OrthoDB" id="956918at2"/>
<name>A0A7K1LQD4_9FLAO</name>
<dbReference type="RefSeq" id="WP_156276702.1">
    <property type="nucleotide sequence ID" value="NZ_BAABGI010000001.1"/>
</dbReference>
<feature type="signal peptide" evidence="1">
    <location>
        <begin position="1"/>
        <end position="19"/>
    </location>
</feature>
<protein>
    <recommendedName>
        <fullName evidence="4">DUF4890 domain-containing protein</fullName>
    </recommendedName>
</protein>
<organism evidence="2 3">
    <name type="scientific">Christiangramia aestuarii</name>
    <dbReference type="NCBI Taxonomy" id="1028746"/>
    <lineage>
        <taxon>Bacteria</taxon>
        <taxon>Pseudomonadati</taxon>
        <taxon>Bacteroidota</taxon>
        <taxon>Flavobacteriia</taxon>
        <taxon>Flavobacteriales</taxon>
        <taxon>Flavobacteriaceae</taxon>
        <taxon>Christiangramia</taxon>
    </lineage>
</organism>
<accession>A0A7K1LQD4</accession>
<feature type="chain" id="PRO_5029704733" description="DUF4890 domain-containing protein" evidence="1">
    <location>
        <begin position="20"/>
        <end position="140"/>
    </location>
</feature>
<gene>
    <name evidence="2" type="ORF">FLP08_10455</name>
</gene>
<evidence type="ECO:0000313" key="3">
    <source>
        <dbReference type="Proteomes" id="UP000460416"/>
    </source>
</evidence>
<comment type="caution">
    <text evidence="2">The sequence shown here is derived from an EMBL/GenBank/DDBJ whole genome shotgun (WGS) entry which is preliminary data.</text>
</comment>
<proteinExistence type="predicted"/>